<sequence>MLTIRNLTYRIDGRTLLEGADAIVPAGAKVGLVGRNGCGKTTLFNLICGDLSPESGDISLAEGQRIGRVAQEAPGTEASLIETVLAADTERTALLAESESATDPHRIGEIHNRLADIDAYSAESRAASILAGLGFDDAAQRRSCSSFSGGWRMRVALAAILFLEPDLLLLDEPTNYLDLEGTVWLETYLQRYPHTVIVISHDRDMLDSVARQIVHVDNGKLVAYRGNYSEFERQRREKAELQARRAEKQAVERAHLQSFVDRFRYKASKAKQAQSRIKKLEKMGAIEPVLDETMPPIRIPNPKRALSPPIIAADRVVLGYDGKSVLRRVNIRVDDDDRIALLGANGNGKSTLAKLLAGRLDPMEGSVTRADRMQIAYFAQHQLDELRPKETPVAHVQARLKFEEDEKDVRARVAQMGLPGERMDTPAKDLSGGERAKLLLGLATMGGANLLILDEPTNHLDIDSRAALVEAINGYEGAVILISHDRYLVEACVDRLWLVADGTVSPFDDDMEAYRALILGNARKGKAGDEKPADKVSAADRRREAAEARAQLAPLRKQVQAAEKEIARAEAEIARLDARLEDPALYTRDPAKAAQISKDRAQWVRAREAAEEAWLEASEAYEAAEAGTALAG</sequence>
<dbReference type="SMART" id="SM00382">
    <property type="entry name" value="AAA"/>
    <property type="match status" value="2"/>
</dbReference>
<dbReference type="OrthoDB" id="9808609at2"/>
<dbReference type="Gene3D" id="3.40.50.300">
    <property type="entry name" value="P-loop containing nucleotide triphosphate hydrolases"/>
    <property type="match status" value="2"/>
</dbReference>
<dbReference type="InterPro" id="IPR003439">
    <property type="entry name" value="ABC_transporter-like_ATP-bd"/>
</dbReference>
<evidence type="ECO:0000256" key="1">
    <source>
        <dbReference type="ARBA" id="ARBA00005417"/>
    </source>
</evidence>
<dbReference type="PROSITE" id="PS00211">
    <property type="entry name" value="ABC_TRANSPORTER_1"/>
    <property type="match status" value="2"/>
</dbReference>
<dbReference type="GO" id="GO:0016887">
    <property type="term" value="F:ATP hydrolysis activity"/>
    <property type="evidence" value="ECO:0007669"/>
    <property type="project" value="InterPro"/>
</dbReference>
<evidence type="ECO:0000256" key="3">
    <source>
        <dbReference type="ARBA" id="ARBA00022741"/>
    </source>
</evidence>
<comment type="caution">
    <text evidence="7">The sequence shown here is derived from an EMBL/GenBank/DDBJ whole genome shotgun (WGS) entry which is preliminary data.</text>
</comment>
<dbReference type="PROSITE" id="PS50893">
    <property type="entry name" value="ABC_TRANSPORTER_2"/>
    <property type="match status" value="2"/>
</dbReference>
<proteinExistence type="inferred from homology"/>
<dbReference type="InterPro" id="IPR032524">
    <property type="entry name" value="ABC_tran_C"/>
</dbReference>
<keyword evidence="8" id="KW-1185">Reference proteome</keyword>
<dbReference type="Proteomes" id="UP000249590">
    <property type="component" value="Unassembled WGS sequence"/>
</dbReference>
<dbReference type="Gene3D" id="1.10.287.380">
    <property type="entry name" value="Valyl-tRNA synthetase, C-terminal domain"/>
    <property type="match status" value="1"/>
</dbReference>
<reference evidence="7 8" key="1">
    <citation type="submission" date="2018-05" db="EMBL/GenBank/DDBJ databases">
        <title>Acuticoccus sediminis sp. nov., isolated from deep-sea sediment of Indian Ocean.</title>
        <authorList>
            <person name="Liu X."/>
            <person name="Lai Q."/>
            <person name="Du Y."/>
            <person name="Sun F."/>
            <person name="Zhang X."/>
            <person name="Wang S."/>
            <person name="Shao Z."/>
        </authorList>
    </citation>
    <scope>NUCLEOTIDE SEQUENCE [LARGE SCALE GENOMIC DNA]</scope>
    <source>
        <strain evidence="7 8">PTG4-2</strain>
    </source>
</reference>
<dbReference type="GO" id="GO:0016740">
    <property type="term" value="F:transferase activity"/>
    <property type="evidence" value="ECO:0007669"/>
    <property type="project" value="UniProtKB-KW"/>
</dbReference>
<dbReference type="Pfam" id="PF16326">
    <property type="entry name" value="ABC_tran_CTD"/>
    <property type="match status" value="1"/>
</dbReference>
<evidence type="ECO:0000313" key="8">
    <source>
        <dbReference type="Proteomes" id="UP000249590"/>
    </source>
</evidence>
<dbReference type="PANTHER" id="PTHR19211:SF14">
    <property type="entry name" value="ATP-BINDING CASSETTE SUB-FAMILY F MEMBER 1"/>
    <property type="match status" value="1"/>
</dbReference>
<keyword evidence="4" id="KW-0067">ATP-binding</keyword>
<dbReference type="InterPro" id="IPR017871">
    <property type="entry name" value="ABC_transporter-like_CS"/>
</dbReference>
<evidence type="ECO:0000259" key="6">
    <source>
        <dbReference type="PROSITE" id="PS50893"/>
    </source>
</evidence>
<protein>
    <submittedName>
        <fullName evidence="7">Glycosyl transferase family 1</fullName>
    </submittedName>
</protein>
<evidence type="ECO:0000256" key="4">
    <source>
        <dbReference type="ARBA" id="ARBA00022840"/>
    </source>
</evidence>
<dbReference type="AlphaFoldDB" id="A0A8B2NNB2"/>
<keyword evidence="2" id="KW-0677">Repeat</keyword>
<comment type="similarity">
    <text evidence="1">Belongs to the ABC transporter superfamily.</text>
</comment>
<organism evidence="7 8">
    <name type="scientific">Acuticoccus sediminis</name>
    <dbReference type="NCBI Taxonomy" id="2184697"/>
    <lineage>
        <taxon>Bacteria</taxon>
        <taxon>Pseudomonadati</taxon>
        <taxon>Pseudomonadota</taxon>
        <taxon>Alphaproteobacteria</taxon>
        <taxon>Hyphomicrobiales</taxon>
        <taxon>Amorphaceae</taxon>
        <taxon>Acuticoccus</taxon>
    </lineage>
</organism>
<accession>A0A8B2NNB2</accession>
<dbReference type="RefSeq" id="WP_111349525.1">
    <property type="nucleotide sequence ID" value="NZ_QHHQ01000005.1"/>
</dbReference>
<evidence type="ECO:0000256" key="5">
    <source>
        <dbReference type="SAM" id="Coils"/>
    </source>
</evidence>
<keyword evidence="5" id="KW-0175">Coiled coil</keyword>
<dbReference type="EMBL" id="QHHQ01000005">
    <property type="protein sequence ID" value="RAH99367.1"/>
    <property type="molecule type" value="Genomic_DNA"/>
</dbReference>
<feature type="domain" description="ABC transporter" evidence="6">
    <location>
        <begin position="311"/>
        <end position="526"/>
    </location>
</feature>
<dbReference type="SUPFAM" id="SSF52540">
    <property type="entry name" value="P-loop containing nucleoside triphosphate hydrolases"/>
    <property type="match status" value="2"/>
</dbReference>
<feature type="coiled-coil region" evidence="5">
    <location>
        <begin position="545"/>
        <end position="579"/>
    </location>
</feature>
<name>A0A8B2NNB2_9HYPH</name>
<feature type="domain" description="ABC transporter" evidence="6">
    <location>
        <begin position="2"/>
        <end position="243"/>
    </location>
</feature>
<dbReference type="InterPro" id="IPR050611">
    <property type="entry name" value="ABCF"/>
</dbReference>
<dbReference type="InterPro" id="IPR032781">
    <property type="entry name" value="ABC_tran_Xtn"/>
</dbReference>
<dbReference type="GO" id="GO:0005524">
    <property type="term" value="F:ATP binding"/>
    <property type="evidence" value="ECO:0007669"/>
    <property type="project" value="UniProtKB-KW"/>
</dbReference>
<dbReference type="InterPro" id="IPR003593">
    <property type="entry name" value="AAA+_ATPase"/>
</dbReference>
<dbReference type="InterPro" id="IPR027417">
    <property type="entry name" value="P-loop_NTPase"/>
</dbReference>
<gene>
    <name evidence="7" type="ORF">DLJ53_22825</name>
</gene>
<dbReference type="Pfam" id="PF12848">
    <property type="entry name" value="ABC_tran_Xtn"/>
    <property type="match status" value="1"/>
</dbReference>
<evidence type="ECO:0000256" key="2">
    <source>
        <dbReference type="ARBA" id="ARBA00022737"/>
    </source>
</evidence>
<dbReference type="PANTHER" id="PTHR19211">
    <property type="entry name" value="ATP-BINDING TRANSPORT PROTEIN-RELATED"/>
    <property type="match status" value="1"/>
</dbReference>
<evidence type="ECO:0000313" key="7">
    <source>
        <dbReference type="EMBL" id="RAH99367.1"/>
    </source>
</evidence>
<keyword evidence="7" id="KW-0808">Transferase</keyword>
<keyword evidence="3" id="KW-0547">Nucleotide-binding</keyword>
<dbReference type="InterPro" id="IPR037118">
    <property type="entry name" value="Val-tRNA_synth_C_sf"/>
</dbReference>
<dbReference type="FunFam" id="3.40.50.300:FF:000011">
    <property type="entry name" value="Putative ABC transporter ATP-binding component"/>
    <property type="match status" value="1"/>
</dbReference>
<dbReference type="GO" id="GO:0003677">
    <property type="term" value="F:DNA binding"/>
    <property type="evidence" value="ECO:0007669"/>
    <property type="project" value="InterPro"/>
</dbReference>
<dbReference type="CDD" id="cd03221">
    <property type="entry name" value="ABCF_EF-3"/>
    <property type="match status" value="2"/>
</dbReference>
<dbReference type="Pfam" id="PF00005">
    <property type="entry name" value="ABC_tran"/>
    <property type="match status" value="2"/>
</dbReference>